<evidence type="ECO:0000256" key="4">
    <source>
        <dbReference type="ARBA" id="ARBA00023125"/>
    </source>
</evidence>
<dbReference type="CDD" id="cd00211">
    <property type="entry name" value="PTS_IIA_fru"/>
    <property type="match status" value="1"/>
</dbReference>
<sequence>MNRRINKIILDVLRGEKKSLQDYAQLFKVSEQTIRNDLNDINEQFAADEQGQIIFDESGTIIFTSNVDWNQTLKNYATFQHYRLSQNERRTILALLLLNSIEYVTTYYLSEYLLVSRNTLISDIEELKLWFKKNELELYSQVGKGYQIRGDEGDLRRAMLKLILLNGLFAGEYAYAFGNENSIFQRLLLDIIDQDGIYQKMKGLLIKAERQHDLQLSDFSYQEVVCYLMIVVSRLEQGQSISEVKTEQLVSSSKYGFAKSLATEIESDFNVSFSESELLFLTGNLRQKSYLKNNGRKIDSIEIQILVNEFIFHLSNKLNIKYYLNSDLFELLENHLKLSVLRIKENVTVENDLLPEIMASYRDIFPIVRSSLTNLETYLEKSFSDDEVSFLVMYVMAIVENSSGDQPVITVRLVCNSGRGTAQLLKAKITRIFPQIEIISVDSSHDIATSQWLTQDLVVSTVPIRQFSHPLVIVNPMLSETNIMDIQRMVYQLQAQKVMKNQVGETVKSRKDEFYQKYLQVIDKYIDTEDKVHALAELERVYYAHFEVEKEHSAREIATLSDILAVQRIELNGQAETWQDAVRLSGQLLLRDRLITESYIESMIEIIDQLDSYVVIYPGVAIPHADGKNGALKTGASFVRLQQPVNFNHQKNDPVKYVIAFSIAEQDNLGSCLYNLTEILGSGKFDQVLGSCQTEWALLDKIKNLENEVMGIVDEKVTV</sequence>
<feature type="domain" description="PRD" evidence="9">
    <location>
        <begin position="192"/>
        <end position="295"/>
    </location>
</feature>
<keyword evidence="11" id="KW-1185">Reference proteome</keyword>
<dbReference type="Gene3D" id="3.40.930.10">
    <property type="entry name" value="Mannitol-specific EII, Chain A"/>
    <property type="match status" value="1"/>
</dbReference>
<dbReference type="SUPFAM" id="SSF55804">
    <property type="entry name" value="Phoshotransferase/anion transport protein"/>
    <property type="match status" value="1"/>
</dbReference>
<dbReference type="InterPro" id="IPR013011">
    <property type="entry name" value="PTS_EIIB_2"/>
</dbReference>
<dbReference type="Gene3D" id="3.40.50.2300">
    <property type="match status" value="1"/>
</dbReference>
<comment type="caution">
    <text evidence="10">The sequence shown here is derived from an EMBL/GenBank/DDBJ whole genome shotgun (WGS) entry which is preliminary data.</text>
</comment>
<dbReference type="AlphaFoldDB" id="A0A940SRJ4"/>
<dbReference type="InterPro" id="IPR011608">
    <property type="entry name" value="PRD"/>
</dbReference>
<dbReference type="InterPro" id="IPR036388">
    <property type="entry name" value="WH-like_DNA-bd_sf"/>
</dbReference>
<gene>
    <name evidence="10" type="ORF">I6N95_07705</name>
</gene>
<dbReference type="Pfam" id="PF00874">
    <property type="entry name" value="PRD"/>
    <property type="match status" value="2"/>
</dbReference>
<accession>A0A940SRJ4</accession>
<dbReference type="SUPFAM" id="SSF63520">
    <property type="entry name" value="PTS-regulatory domain, PRD"/>
    <property type="match status" value="2"/>
</dbReference>
<dbReference type="InterPro" id="IPR036095">
    <property type="entry name" value="PTS_EIIB-like_sf"/>
</dbReference>
<evidence type="ECO:0000313" key="10">
    <source>
        <dbReference type="EMBL" id="MBP1040887.1"/>
    </source>
</evidence>
<dbReference type="GO" id="GO:0008982">
    <property type="term" value="F:protein-N(PI)-phosphohistidine-sugar phosphotransferase activity"/>
    <property type="evidence" value="ECO:0007669"/>
    <property type="project" value="InterPro"/>
</dbReference>
<dbReference type="PANTHER" id="PTHR30185">
    <property type="entry name" value="CRYPTIC BETA-GLUCOSIDE BGL OPERON ANTITERMINATOR"/>
    <property type="match status" value="1"/>
</dbReference>
<dbReference type="PANTHER" id="PTHR30185:SF18">
    <property type="entry name" value="TRANSCRIPTIONAL REGULATOR MTLR"/>
    <property type="match status" value="1"/>
</dbReference>
<keyword evidence="5" id="KW-0804">Transcription</keyword>
<feature type="domain" description="PTS EIIA type-2" evidence="7">
    <location>
        <begin position="562"/>
        <end position="705"/>
    </location>
</feature>
<evidence type="ECO:0000256" key="1">
    <source>
        <dbReference type="ARBA" id="ARBA00022679"/>
    </source>
</evidence>
<evidence type="ECO:0000259" key="9">
    <source>
        <dbReference type="PROSITE" id="PS51372"/>
    </source>
</evidence>
<dbReference type="PROSITE" id="PS00894">
    <property type="entry name" value="HTH_DEOR_1"/>
    <property type="match status" value="1"/>
</dbReference>
<dbReference type="Gene3D" id="1.10.1790.10">
    <property type="entry name" value="PRD domain"/>
    <property type="match status" value="2"/>
</dbReference>
<evidence type="ECO:0000313" key="11">
    <source>
        <dbReference type="Proteomes" id="UP000674938"/>
    </source>
</evidence>
<keyword evidence="4" id="KW-0238">DNA-binding</keyword>
<dbReference type="PROSITE" id="PS51372">
    <property type="entry name" value="PRD_2"/>
    <property type="match status" value="2"/>
</dbReference>
<dbReference type="SUPFAM" id="SSF52794">
    <property type="entry name" value="PTS system IIB component-like"/>
    <property type="match status" value="1"/>
</dbReference>
<evidence type="ECO:0000256" key="5">
    <source>
        <dbReference type="ARBA" id="ARBA00023163"/>
    </source>
</evidence>
<dbReference type="PROSITE" id="PS51099">
    <property type="entry name" value="PTS_EIIB_TYPE_2"/>
    <property type="match status" value="1"/>
</dbReference>
<dbReference type="Pfam" id="PF08220">
    <property type="entry name" value="HTH_DeoR"/>
    <property type="match status" value="1"/>
</dbReference>
<organism evidence="10 11">
    <name type="scientific">Vagococcus allomyrinae</name>
    <dbReference type="NCBI Taxonomy" id="2794353"/>
    <lineage>
        <taxon>Bacteria</taxon>
        <taxon>Bacillati</taxon>
        <taxon>Bacillota</taxon>
        <taxon>Bacilli</taxon>
        <taxon>Lactobacillales</taxon>
        <taxon>Enterococcaceae</taxon>
        <taxon>Vagococcus</taxon>
    </lineage>
</organism>
<dbReference type="PROSITE" id="PS51000">
    <property type="entry name" value="HTH_DEOR_2"/>
    <property type="match status" value="1"/>
</dbReference>
<dbReference type="CDD" id="cd05568">
    <property type="entry name" value="PTS_IIB_bgl_like"/>
    <property type="match status" value="1"/>
</dbReference>
<keyword evidence="2" id="KW-0677">Repeat</keyword>
<evidence type="ECO:0000259" key="6">
    <source>
        <dbReference type="PROSITE" id="PS51000"/>
    </source>
</evidence>
<dbReference type="GO" id="GO:0003677">
    <property type="term" value="F:DNA binding"/>
    <property type="evidence" value="ECO:0007669"/>
    <property type="project" value="UniProtKB-KW"/>
</dbReference>
<protein>
    <submittedName>
        <fullName evidence="10">BglG family transcription antiterminator</fullName>
    </submittedName>
</protein>
<feature type="domain" description="HTH deoR-type" evidence="6">
    <location>
        <begin position="1"/>
        <end position="62"/>
    </location>
</feature>
<keyword evidence="1" id="KW-0808">Transferase</keyword>
<dbReference type="InterPro" id="IPR001034">
    <property type="entry name" value="DeoR_HTH"/>
</dbReference>
<feature type="domain" description="PRD" evidence="9">
    <location>
        <begin position="298"/>
        <end position="405"/>
    </location>
</feature>
<dbReference type="Gene3D" id="1.10.10.10">
    <property type="entry name" value="Winged helix-like DNA-binding domain superfamily/Winged helix DNA-binding domain"/>
    <property type="match status" value="1"/>
</dbReference>
<evidence type="ECO:0000259" key="8">
    <source>
        <dbReference type="PROSITE" id="PS51099"/>
    </source>
</evidence>
<proteinExistence type="predicted"/>
<dbReference type="InterPro" id="IPR050661">
    <property type="entry name" value="BglG_antiterminators"/>
</dbReference>
<reference evidence="10" key="1">
    <citation type="submission" date="2020-12" db="EMBL/GenBank/DDBJ databases">
        <title>Vagococcus allomyrinae sp. nov. and Enterococcus lavae sp. nov., isolated from the larvae of Allomyrina dichotoma.</title>
        <authorList>
            <person name="Lee S.D."/>
        </authorList>
    </citation>
    <scope>NUCLEOTIDE SEQUENCE</scope>
    <source>
        <strain evidence="10">BWB3-3</strain>
    </source>
</reference>
<name>A0A940SRJ4_9ENTE</name>
<dbReference type="RefSeq" id="WP_209526380.1">
    <property type="nucleotide sequence ID" value="NZ_JAEEGA010000004.1"/>
</dbReference>
<dbReference type="EMBL" id="JAEEGA010000004">
    <property type="protein sequence ID" value="MBP1040887.1"/>
    <property type="molecule type" value="Genomic_DNA"/>
</dbReference>
<feature type="domain" description="PTS EIIB type-2" evidence="8">
    <location>
        <begin position="409"/>
        <end position="498"/>
    </location>
</feature>
<evidence type="ECO:0000259" key="7">
    <source>
        <dbReference type="PROSITE" id="PS51094"/>
    </source>
</evidence>
<dbReference type="InterPro" id="IPR036634">
    <property type="entry name" value="PRD_sf"/>
</dbReference>
<evidence type="ECO:0000256" key="2">
    <source>
        <dbReference type="ARBA" id="ARBA00022737"/>
    </source>
</evidence>
<dbReference type="InterPro" id="IPR016152">
    <property type="entry name" value="PTrfase/Anion_transptr"/>
</dbReference>
<dbReference type="GO" id="GO:0003700">
    <property type="term" value="F:DNA-binding transcription factor activity"/>
    <property type="evidence" value="ECO:0007669"/>
    <property type="project" value="InterPro"/>
</dbReference>
<dbReference type="Pfam" id="PF08279">
    <property type="entry name" value="HTH_11"/>
    <property type="match status" value="1"/>
</dbReference>
<dbReference type="Pfam" id="PF00359">
    <property type="entry name" value="PTS_EIIA_2"/>
    <property type="match status" value="1"/>
</dbReference>
<keyword evidence="3" id="KW-0805">Transcription regulation</keyword>
<dbReference type="GO" id="GO:0009401">
    <property type="term" value="P:phosphoenolpyruvate-dependent sugar phosphotransferase system"/>
    <property type="evidence" value="ECO:0007669"/>
    <property type="project" value="InterPro"/>
</dbReference>
<dbReference type="InterPro" id="IPR018356">
    <property type="entry name" value="Tscrpt_reg_HTH_DeoR_CS"/>
</dbReference>
<evidence type="ECO:0000256" key="3">
    <source>
        <dbReference type="ARBA" id="ARBA00023015"/>
    </source>
</evidence>
<dbReference type="InterPro" id="IPR002178">
    <property type="entry name" value="PTS_EIIA_type-2_dom"/>
</dbReference>
<dbReference type="PROSITE" id="PS51094">
    <property type="entry name" value="PTS_EIIA_TYPE_2"/>
    <property type="match status" value="1"/>
</dbReference>
<dbReference type="Proteomes" id="UP000674938">
    <property type="component" value="Unassembled WGS sequence"/>
</dbReference>
<dbReference type="InterPro" id="IPR013196">
    <property type="entry name" value="HTH_11"/>
</dbReference>